<keyword evidence="6" id="KW-1185">Reference proteome</keyword>
<dbReference type="InterPro" id="IPR016047">
    <property type="entry name" value="M23ase_b-sheet_dom"/>
</dbReference>
<proteinExistence type="predicted"/>
<feature type="coiled-coil region" evidence="2">
    <location>
        <begin position="19"/>
        <end position="116"/>
    </location>
</feature>
<protein>
    <submittedName>
        <fullName evidence="5">Peptidoglycan DD-metalloendopeptidase family protein</fullName>
    </submittedName>
</protein>
<accession>A0A5D0MFN5</accession>
<keyword evidence="2" id="KW-0175">Coiled coil</keyword>
<gene>
    <name evidence="5" type="ORF">FXF47_09660</name>
</gene>
<keyword evidence="1 3" id="KW-0732">Signal</keyword>
<evidence type="ECO:0000313" key="6">
    <source>
        <dbReference type="Proteomes" id="UP000324143"/>
    </source>
</evidence>
<dbReference type="AlphaFoldDB" id="A0A5D0MFN5"/>
<feature type="signal peptide" evidence="3">
    <location>
        <begin position="1"/>
        <end position="20"/>
    </location>
</feature>
<evidence type="ECO:0000313" key="5">
    <source>
        <dbReference type="EMBL" id="TYB30393.1"/>
    </source>
</evidence>
<dbReference type="Pfam" id="PF01551">
    <property type="entry name" value="Peptidase_M23"/>
    <property type="match status" value="1"/>
</dbReference>
<dbReference type="InterPro" id="IPR050570">
    <property type="entry name" value="Cell_wall_metabolism_enzyme"/>
</dbReference>
<name>A0A5D0MFN5_9BACT</name>
<dbReference type="EMBL" id="VSIX01000139">
    <property type="protein sequence ID" value="TYB30393.1"/>
    <property type="molecule type" value="Genomic_DNA"/>
</dbReference>
<evidence type="ECO:0000259" key="4">
    <source>
        <dbReference type="Pfam" id="PF01551"/>
    </source>
</evidence>
<comment type="caution">
    <text evidence="5">The sequence shown here is derived from an EMBL/GenBank/DDBJ whole genome shotgun (WGS) entry which is preliminary data.</text>
</comment>
<organism evidence="5 6">
    <name type="scientific">Candidatus Mcinerneyibacterium aminivorans</name>
    <dbReference type="NCBI Taxonomy" id="2703815"/>
    <lineage>
        <taxon>Bacteria</taxon>
        <taxon>Candidatus Macinerneyibacteriota</taxon>
        <taxon>Candidatus Mcinerneyibacteria</taxon>
        <taxon>Candidatus Mcinerneyibacteriales</taxon>
        <taxon>Candidatus Mcinerneyibacteriaceae</taxon>
        <taxon>Candidatus Mcinerneyibacterium</taxon>
    </lineage>
</organism>
<sequence length="379" mass="44521">MKKIVFLLIILFSFSGILQADIQNEIDKKEKELKQIEVEIKRSRQQKSHLAEREGKILNYLENLRDNISSVKRRENRYKKRLDNVNQELENLLKEIGQLDNRLEDLKNVLEKVVEDSFINYKKSESSELMPNLGIKSRRSEILLQIFGQYNYILLKEAENVHDDLKNKIDRKKKIKKQIRLNYLNLKISEKKLVHLEKVREKSLNEIRNKKEYYQNLIAELKNRKNELNGLINKMERRAQKYYSDINFKSLKGELIWPVEGSIFENYGKVINKKYNTEIFNEGIDIQTDYGARVNSVANGLVVFSKKYKSFGNMIMIDHGNDYFSIYTNLSSLEVKKGQRVSAGHVIGKVGNDLINGKPILHFEIRHKQSSLSPLSWLK</sequence>
<dbReference type="PANTHER" id="PTHR21666">
    <property type="entry name" value="PEPTIDASE-RELATED"/>
    <property type="match status" value="1"/>
</dbReference>
<dbReference type="Proteomes" id="UP000324143">
    <property type="component" value="Unassembled WGS sequence"/>
</dbReference>
<dbReference type="Gene3D" id="2.70.70.10">
    <property type="entry name" value="Glucose Permease (Domain IIA)"/>
    <property type="match status" value="1"/>
</dbReference>
<dbReference type="PANTHER" id="PTHR21666:SF289">
    <property type="entry name" value="L-ALA--D-GLU ENDOPEPTIDASE"/>
    <property type="match status" value="1"/>
</dbReference>
<evidence type="ECO:0000256" key="3">
    <source>
        <dbReference type="SAM" id="SignalP"/>
    </source>
</evidence>
<dbReference type="InterPro" id="IPR011055">
    <property type="entry name" value="Dup_hybrid_motif"/>
</dbReference>
<evidence type="ECO:0000256" key="1">
    <source>
        <dbReference type="ARBA" id="ARBA00022729"/>
    </source>
</evidence>
<dbReference type="SUPFAM" id="SSF51261">
    <property type="entry name" value="Duplicated hybrid motif"/>
    <property type="match status" value="1"/>
</dbReference>
<feature type="domain" description="M23ase beta-sheet core" evidence="4">
    <location>
        <begin position="280"/>
        <end position="374"/>
    </location>
</feature>
<dbReference type="CDD" id="cd12797">
    <property type="entry name" value="M23_peptidase"/>
    <property type="match status" value="1"/>
</dbReference>
<evidence type="ECO:0000256" key="2">
    <source>
        <dbReference type="SAM" id="Coils"/>
    </source>
</evidence>
<dbReference type="GO" id="GO:0004222">
    <property type="term" value="F:metalloendopeptidase activity"/>
    <property type="evidence" value="ECO:0007669"/>
    <property type="project" value="TreeGrafter"/>
</dbReference>
<feature type="chain" id="PRO_5022827772" evidence="3">
    <location>
        <begin position="21"/>
        <end position="379"/>
    </location>
</feature>
<feature type="coiled-coil region" evidence="2">
    <location>
        <begin position="155"/>
        <end position="245"/>
    </location>
</feature>
<reference evidence="5" key="1">
    <citation type="submission" date="2019-08" db="EMBL/GenBank/DDBJ databases">
        <title>Genomic characterization of a novel candidate phylum (ARYD3) from a high temperature, high salinity tertiary oil reservoir in north central Oklahoma, USA.</title>
        <authorList>
            <person name="Youssef N.H."/>
            <person name="Yadav A."/>
            <person name="Elshahed M.S."/>
        </authorList>
    </citation>
    <scope>NUCLEOTIDE SEQUENCE [LARGE SCALE GENOMIC DNA]</scope>
    <source>
        <strain evidence="5">ARYD3</strain>
    </source>
</reference>